<gene>
    <name evidence="2" type="ORF">AV530_008663</name>
</gene>
<proteinExistence type="predicted"/>
<protein>
    <submittedName>
        <fullName evidence="2">Uncharacterized protein</fullName>
    </submittedName>
</protein>
<sequence>MGERGADRDSDSDETVVDGSVMESDVEEEEFHSRSWFPFLNEDMALTTETRITEGMRSPEISFIQKYCDHTHSQRENHINPVPQEADASDQSQSLLQTGSPCSCCKPW</sequence>
<reference evidence="2 3" key="1">
    <citation type="submission" date="2016-02" db="EMBL/GenBank/DDBJ databases">
        <title>Band-tailed pigeon sequencing and assembly.</title>
        <authorList>
            <person name="Soares A.E."/>
            <person name="Novak B.J."/>
            <person name="Rice E.S."/>
            <person name="O'Connell B."/>
            <person name="Chang D."/>
            <person name="Weber S."/>
            <person name="Shapiro B."/>
        </authorList>
    </citation>
    <scope>NUCLEOTIDE SEQUENCE [LARGE SCALE GENOMIC DNA]</scope>
    <source>
        <strain evidence="2">BTP2013</strain>
        <tissue evidence="2">Blood</tissue>
    </source>
</reference>
<accession>A0A1V4L2Q8</accession>
<dbReference type="OrthoDB" id="366390at2759"/>
<evidence type="ECO:0000256" key="1">
    <source>
        <dbReference type="SAM" id="MobiDB-lite"/>
    </source>
</evidence>
<dbReference type="Proteomes" id="UP000190648">
    <property type="component" value="Unassembled WGS sequence"/>
</dbReference>
<evidence type="ECO:0000313" key="2">
    <source>
        <dbReference type="EMBL" id="OPJ90477.1"/>
    </source>
</evidence>
<feature type="compositionally biased region" description="Polar residues" evidence="1">
    <location>
        <begin position="89"/>
        <end position="101"/>
    </location>
</feature>
<comment type="caution">
    <text evidence="2">The sequence shown here is derived from an EMBL/GenBank/DDBJ whole genome shotgun (WGS) entry which is preliminary data.</text>
</comment>
<evidence type="ECO:0000313" key="3">
    <source>
        <dbReference type="Proteomes" id="UP000190648"/>
    </source>
</evidence>
<dbReference type="AlphaFoldDB" id="A0A1V4L2Q8"/>
<name>A0A1V4L2Q8_PATFA</name>
<keyword evidence="3" id="KW-1185">Reference proteome</keyword>
<feature type="region of interest" description="Disordered" evidence="1">
    <location>
        <begin position="1"/>
        <end position="28"/>
    </location>
</feature>
<feature type="region of interest" description="Disordered" evidence="1">
    <location>
        <begin position="81"/>
        <end position="108"/>
    </location>
</feature>
<dbReference type="EMBL" id="LSYS01000242">
    <property type="protein sequence ID" value="OPJ90477.1"/>
    <property type="molecule type" value="Genomic_DNA"/>
</dbReference>
<organism evidence="2 3">
    <name type="scientific">Patagioenas fasciata monilis</name>
    <dbReference type="NCBI Taxonomy" id="372326"/>
    <lineage>
        <taxon>Eukaryota</taxon>
        <taxon>Metazoa</taxon>
        <taxon>Chordata</taxon>
        <taxon>Craniata</taxon>
        <taxon>Vertebrata</taxon>
        <taxon>Euteleostomi</taxon>
        <taxon>Archelosauria</taxon>
        <taxon>Archosauria</taxon>
        <taxon>Dinosauria</taxon>
        <taxon>Saurischia</taxon>
        <taxon>Theropoda</taxon>
        <taxon>Coelurosauria</taxon>
        <taxon>Aves</taxon>
        <taxon>Neognathae</taxon>
        <taxon>Neoaves</taxon>
        <taxon>Columbimorphae</taxon>
        <taxon>Columbiformes</taxon>
        <taxon>Columbidae</taxon>
        <taxon>Patagioenas</taxon>
    </lineage>
</organism>